<comment type="caution">
    <text evidence="1">The sequence shown here is derived from an EMBL/GenBank/DDBJ whole genome shotgun (WGS) entry which is preliminary data.</text>
</comment>
<sequence>YGIQHIELVCIIRGINKEYDYIQYKIAQDQQILAEKMELLKINKNKNQSNKMVNQLEYGTYNYSTRELQAIINKNKSEYRSYKYKLEARELQEKIIRTNRTTHLLEREGSIDIEMLEKEEKENEKSCSTKVDYLAHNKARKDISKSRWAQYNRIKNT</sequence>
<organism evidence="1 2">
    <name type="scientific">Gigaspora margarita</name>
    <dbReference type="NCBI Taxonomy" id="4874"/>
    <lineage>
        <taxon>Eukaryota</taxon>
        <taxon>Fungi</taxon>
        <taxon>Fungi incertae sedis</taxon>
        <taxon>Mucoromycota</taxon>
        <taxon>Glomeromycotina</taxon>
        <taxon>Glomeromycetes</taxon>
        <taxon>Diversisporales</taxon>
        <taxon>Gigasporaceae</taxon>
        <taxon>Gigaspora</taxon>
    </lineage>
</organism>
<name>A0ABN7WBL6_GIGMA</name>
<evidence type="ECO:0000313" key="2">
    <source>
        <dbReference type="Proteomes" id="UP000789901"/>
    </source>
</evidence>
<protein>
    <submittedName>
        <fullName evidence="1">5230_t:CDS:1</fullName>
    </submittedName>
</protein>
<dbReference type="EMBL" id="CAJVQB010038319">
    <property type="protein sequence ID" value="CAG8826101.1"/>
    <property type="molecule type" value="Genomic_DNA"/>
</dbReference>
<feature type="non-terminal residue" evidence="1">
    <location>
        <position position="1"/>
    </location>
</feature>
<gene>
    <name evidence="1" type="ORF">GMARGA_LOCUS29024</name>
</gene>
<feature type="non-terminal residue" evidence="1">
    <location>
        <position position="157"/>
    </location>
</feature>
<accession>A0ABN7WBL6</accession>
<keyword evidence="2" id="KW-1185">Reference proteome</keyword>
<reference evidence="1 2" key="1">
    <citation type="submission" date="2021-06" db="EMBL/GenBank/DDBJ databases">
        <authorList>
            <person name="Kallberg Y."/>
            <person name="Tangrot J."/>
            <person name="Rosling A."/>
        </authorList>
    </citation>
    <scope>NUCLEOTIDE SEQUENCE [LARGE SCALE GENOMIC DNA]</scope>
    <source>
        <strain evidence="1 2">120-4 pot B 10/14</strain>
    </source>
</reference>
<proteinExistence type="predicted"/>
<evidence type="ECO:0000313" key="1">
    <source>
        <dbReference type="EMBL" id="CAG8826101.1"/>
    </source>
</evidence>
<dbReference type="Proteomes" id="UP000789901">
    <property type="component" value="Unassembled WGS sequence"/>
</dbReference>